<dbReference type="Proteomes" id="UP000183015">
    <property type="component" value="Unassembled WGS sequence"/>
</dbReference>
<name>A0A1H7I3B6_STRJI</name>
<dbReference type="RefSeq" id="WP_042443751.1">
    <property type="nucleotide sequence ID" value="NZ_BBPN01000005.1"/>
</dbReference>
<feature type="region of interest" description="Disordered" evidence="1">
    <location>
        <begin position="140"/>
        <end position="186"/>
    </location>
</feature>
<evidence type="ECO:0000256" key="2">
    <source>
        <dbReference type="SAM" id="Phobius"/>
    </source>
</evidence>
<dbReference type="OrthoDB" id="3855293at2"/>
<keyword evidence="2" id="KW-0812">Transmembrane</keyword>
<organism evidence="3 4">
    <name type="scientific">Streptacidiphilus jiangxiensis</name>
    <dbReference type="NCBI Taxonomy" id="235985"/>
    <lineage>
        <taxon>Bacteria</taxon>
        <taxon>Bacillati</taxon>
        <taxon>Actinomycetota</taxon>
        <taxon>Actinomycetes</taxon>
        <taxon>Kitasatosporales</taxon>
        <taxon>Streptomycetaceae</taxon>
        <taxon>Streptacidiphilus</taxon>
    </lineage>
</organism>
<reference evidence="4" key="1">
    <citation type="submission" date="2016-10" db="EMBL/GenBank/DDBJ databases">
        <authorList>
            <person name="Varghese N."/>
        </authorList>
    </citation>
    <scope>NUCLEOTIDE SEQUENCE [LARGE SCALE GENOMIC DNA]</scope>
    <source>
        <strain evidence="4">DSM 45096 / BCRC 16803 / CGMCC 4.1857 / CIP 109030 / JCM 12277 / KCTC 19219 / NBRC 100920 / 33214</strain>
    </source>
</reference>
<protein>
    <submittedName>
        <fullName evidence="3">Uncharacterized protein</fullName>
    </submittedName>
</protein>
<feature type="transmembrane region" description="Helical" evidence="2">
    <location>
        <begin position="12"/>
        <end position="33"/>
    </location>
</feature>
<keyword evidence="4" id="KW-1185">Reference proteome</keyword>
<feature type="transmembrane region" description="Helical" evidence="2">
    <location>
        <begin position="85"/>
        <end position="107"/>
    </location>
</feature>
<proteinExistence type="predicted"/>
<evidence type="ECO:0000313" key="3">
    <source>
        <dbReference type="EMBL" id="SEK56317.1"/>
    </source>
</evidence>
<evidence type="ECO:0000256" key="1">
    <source>
        <dbReference type="SAM" id="MobiDB-lite"/>
    </source>
</evidence>
<dbReference type="AlphaFoldDB" id="A0A1H7I3B6"/>
<feature type="compositionally biased region" description="Low complexity" evidence="1">
    <location>
        <begin position="150"/>
        <end position="166"/>
    </location>
</feature>
<dbReference type="EMBL" id="FOAZ01000002">
    <property type="protein sequence ID" value="SEK56317.1"/>
    <property type="molecule type" value="Genomic_DNA"/>
</dbReference>
<keyword evidence="2" id="KW-0472">Membrane</keyword>
<sequence length="186" mass="18230">MFAELVPKPRTLARAALTVAYLGLMLVMTVVAWQGGKVDLSQVGQVFGALAAGLLGAVINPGSGSKPPAGEGGGENRGSLSETDAFWAVQTVVGCAALLLTALALAVNGSGHANAPDAFVAVAAAFSALFLDTRNLTHTLTDPADPPAPVHGSPSGSPSTGTGATTLAHIPTQSSGAADDASSAGS</sequence>
<feature type="compositionally biased region" description="Low complexity" evidence="1">
    <location>
        <begin position="174"/>
        <end position="186"/>
    </location>
</feature>
<accession>A0A1H7I3B6</accession>
<evidence type="ECO:0000313" key="4">
    <source>
        <dbReference type="Proteomes" id="UP000183015"/>
    </source>
</evidence>
<gene>
    <name evidence="3" type="ORF">SAMN05414137_102457</name>
</gene>
<keyword evidence="2" id="KW-1133">Transmembrane helix</keyword>
<dbReference type="eggNOG" id="ENOG502ZUF7">
    <property type="taxonomic scope" value="Bacteria"/>
</dbReference>